<dbReference type="PANTHER" id="PTHR10903">
    <property type="entry name" value="GTPASE, IMAP FAMILY MEMBER-RELATED"/>
    <property type="match status" value="1"/>
</dbReference>
<dbReference type="PROSITE" id="PS51720">
    <property type="entry name" value="G_AIG1"/>
    <property type="match status" value="1"/>
</dbReference>
<feature type="transmembrane region" description="Helical" evidence="4">
    <location>
        <begin position="336"/>
        <end position="359"/>
    </location>
</feature>
<dbReference type="Gene3D" id="3.40.50.300">
    <property type="entry name" value="P-loop containing nucleotide triphosphate hydrolases"/>
    <property type="match status" value="1"/>
</dbReference>
<dbReference type="EMBL" id="CAXITT010000179">
    <property type="protein sequence ID" value="CAL1534700.1"/>
    <property type="molecule type" value="Genomic_DNA"/>
</dbReference>
<evidence type="ECO:0000313" key="7">
    <source>
        <dbReference type="Proteomes" id="UP001497497"/>
    </source>
</evidence>
<sequence length="374" mass="41634">MVGSERKEMNLLLVGRTGNGKSSTGNTIIGKDLFPRRTANDSSTDSVAHHSTQVDGKQVNVVDGTGIGDTGEDIVGGAETLSHSVRSIWSWRDIVGFHAIVFVLKFGVRFTKQEKDAVQCVKSMFGEDVFKRRGVIAMTYGDNFSKDETSHRTFEAWCRDQTGDFKTLCEECGYRCVLFNNMKSDREQQRELMSVVDGMPESYTQDEFNRPECKLAREVFLLGEEVTEKIDRQHGSCLQECEILLGKIIGCTKSVSESKISSDTEKRLTKQLDGLERRVAALLTEQKGSEKSNFTTEKPRLCSSTLTTIGLVVSVMAVIVSLTVILEIVIFRLDSVIALIFMSMVLIVSAGVGSVFIWIKVKDFKITENVKQGY</sequence>
<evidence type="ECO:0000256" key="1">
    <source>
        <dbReference type="ARBA" id="ARBA00008535"/>
    </source>
</evidence>
<proteinExistence type="inferred from homology"/>
<dbReference type="GO" id="GO:0005525">
    <property type="term" value="F:GTP binding"/>
    <property type="evidence" value="ECO:0007669"/>
    <property type="project" value="UniProtKB-KW"/>
</dbReference>
<organism evidence="6 7">
    <name type="scientific">Lymnaea stagnalis</name>
    <name type="common">Great pond snail</name>
    <name type="synonym">Helix stagnalis</name>
    <dbReference type="NCBI Taxonomy" id="6523"/>
    <lineage>
        <taxon>Eukaryota</taxon>
        <taxon>Metazoa</taxon>
        <taxon>Spiralia</taxon>
        <taxon>Lophotrochozoa</taxon>
        <taxon>Mollusca</taxon>
        <taxon>Gastropoda</taxon>
        <taxon>Heterobranchia</taxon>
        <taxon>Euthyneura</taxon>
        <taxon>Panpulmonata</taxon>
        <taxon>Hygrophila</taxon>
        <taxon>Lymnaeoidea</taxon>
        <taxon>Lymnaeidae</taxon>
        <taxon>Lymnaea</taxon>
    </lineage>
</organism>
<dbReference type="Proteomes" id="UP001497497">
    <property type="component" value="Unassembled WGS sequence"/>
</dbReference>
<feature type="transmembrane region" description="Helical" evidence="4">
    <location>
        <begin position="308"/>
        <end position="330"/>
    </location>
</feature>
<dbReference type="SUPFAM" id="SSF52540">
    <property type="entry name" value="P-loop containing nucleoside triphosphate hydrolases"/>
    <property type="match status" value="1"/>
</dbReference>
<comment type="similarity">
    <text evidence="1">Belongs to the TRAFAC class TrmE-Era-EngA-EngB-Septin-like GTPase superfamily. AIG1/Toc34/Toc159-like paraseptin GTPase family. IAN subfamily.</text>
</comment>
<name>A0AAV2HML3_LYMST</name>
<dbReference type="PANTHER" id="PTHR10903:SF184">
    <property type="entry name" value="GTP-BINDING PROTEIN A"/>
    <property type="match status" value="1"/>
</dbReference>
<dbReference type="InterPro" id="IPR045058">
    <property type="entry name" value="GIMA/IAN/Toc"/>
</dbReference>
<dbReference type="InterPro" id="IPR006703">
    <property type="entry name" value="G_AIG1"/>
</dbReference>
<comment type="caution">
    <text evidence="6">The sequence shown here is derived from an EMBL/GenBank/DDBJ whole genome shotgun (WGS) entry which is preliminary data.</text>
</comment>
<accession>A0AAV2HML3</accession>
<dbReference type="Pfam" id="PF04548">
    <property type="entry name" value="AIG1"/>
    <property type="match status" value="1"/>
</dbReference>
<feature type="domain" description="AIG1-type G" evidence="5">
    <location>
        <begin position="6"/>
        <end position="212"/>
    </location>
</feature>
<evidence type="ECO:0000256" key="3">
    <source>
        <dbReference type="ARBA" id="ARBA00023134"/>
    </source>
</evidence>
<gene>
    <name evidence="6" type="ORF">GSLYS_00008660001</name>
</gene>
<keyword evidence="4" id="KW-0472">Membrane</keyword>
<dbReference type="InterPro" id="IPR027417">
    <property type="entry name" value="P-loop_NTPase"/>
</dbReference>
<dbReference type="AlphaFoldDB" id="A0AAV2HML3"/>
<evidence type="ECO:0000256" key="4">
    <source>
        <dbReference type="SAM" id="Phobius"/>
    </source>
</evidence>
<evidence type="ECO:0000313" key="6">
    <source>
        <dbReference type="EMBL" id="CAL1534700.1"/>
    </source>
</evidence>
<evidence type="ECO:0000259" key="5">
    <source>
        <dbReference type="PROSITE" id="PS51720"/>
    </source>
</evidence>
<keyword evidence="2" id="KW-0547">Nucleotide-binding</keyword>
<reference evidence="6 7" key="1">
    <citation type="submission" date="2024-04" db="EMBL/GenBank/DDBJ databases">
        <authorList>
            <consortium name="Genoscope - CEA"/>
            <person name="William W."/>
        </authorList>
    </citation>
    <scope>NUCLEOTIDE SEQUENCE [LARGE SCALE GENOMIC DNA]</scope>
</reference>
<evidence type="ECO:0000256" key="2">
    <source>
        <dbReference type="ARBA" id="ARBA00022741"/>
    </source>
</evidence>
<keyword evidence="4" id="KW-0812">Transmembrane</keyword>
<keyword evidence="4" id="KW-1133">Transmembrane helix</keyword>
<keyword evidence="3" id="KW-0342">GTP-binding</keyword>
<protein>
    <recommendedName>
        <fullName evidence="5">AIG1-type G domain-containing protein</fullName>
    </recommendedName>
</protein>
<keyword evidence="7" id="KW-1185">Reference proteome</keyword>